<dbReference type="InterPro" id="IPR036188">
    <property type="entry name" value="FAD/NAD-bd_sf"/>
</dbReference>
<dbReference type="RefSeq" id="WP_379723376.1">
    <property type="nucleotide sequence ID" value="NZ_JBHRYJ010000001.1"/>
</dbReference>
<dbReference type="EMBL" id="JBHRYJ010000001">
    <property type="protein sequence ID" value="MFC3675221.1"/>
    <property type="molecule type" value="Genomic_DNA"/>
</dbReference>
<dbReference type="SUPFAM" id="SSF51905">
    <property type="entry name" value="FAD/NAD(P)-binding domain"/>
    <property type="match status" value="2"/>
</dbReference>
<name>A0ABV7VCP7_9PROT</name>
<evidence type="ECO:0000256" key="3">
    <source>
        <dbReference type="ARBA" id="ARBA00022827"/>
    </source>
</evidence>
<organism evidence="8 9">
    <name type="scientific">Ferrovibrio xuzhouensis</name>
    <dbReference type="NCBI Taxonomy" id="1576914"/>
    <lineage>
        <taxon>Bacteria</taxon>
        <taxon>Pseudomonadati</taxon>
        <taxon>Pseudomonadota</taxon>
        <taxon>Alphaproteobacteria</taxon>
        <taxon>Rhodospirillales</taxon>
        <taxon>Rhodospirillaceae</taxon>
        <taxon>Ferrovibrio</taxon>
    </lineage>
</organism>
<evidence type="ECO:0000256" key="5">
    <source>
        <dbReference type="ARBA" id="ARBA00023002"/>
    </source>
</evidence>
<evidence type="ECO:0000313" key="9">
    <source>
        <dbReference type="Proteomes" id="UP001595711"/>
    </source>
</evidence>
<reference evidence="9" key="1">
    <citation type="journal article" date="2019" name="Int. J. Syst. Evol. Microbiol.">
        <title>The Global Catalogue of Microorganisms (GCM) 10K type strain sequencing project: providing services to taxonomists for standard genome sequencing and annotation.</title>
        <authorList>
            <consortium name="The Broad Institute Genomics Platform"/>
            <consortium name="The Broad Institute Genome Sequencing Center for Infectious Disease"/>
            <person name="Wu L."/>
            <person name="Ma J."/>
        </authorList>
    </citation>
    <scope>NUCLEOTIDE SEQUENCE [LARGE SCALE GENOMIC DNA]</scope>
    <source>
        <strain evidence="9">KCTC 42182</strain>
    </source>
</reference>
<evidence type="ECO:0000256" key="1">
    <source>
        <dbReference type="ARBA" id="ARBA00009183"/>
    </source>
</evidence>
<keyword evidence="4" id="KW-0521">NADP</keyword>
<gene>
    <name evidence="8" type="ORF">ACFOOQ_06690</name>
</gene>
<evidence type="ECO:0000256" key="4">
    <source>
        <dbReference type="ARBA" id="ARBA00022857"/>
    </source>
</evidence>
<dbReference type="EC" id="1.14.13.148" evidence="6"/>
<proteinExistence type="inferred from homology"/>
<dbReference type="PRINTS" id="PR00370">
    <property type="entry name" value="FMOXYGENASE"/>
</dbReference>
<keyword evidence="8" id="KW-0503">Monooxygenase</keyword>
<evidence type="ECO:0000256" key="6">
    <source>
        <dbReference type="ARBA" id="ARBA00034528"/>
    </source>
</evidence>
<dbReference type="Proteomes" id="UP001595711">
    <property type="component" value="Unassembled WGS sequence"/>
</dbReference>
<dbReference type="GO" id="GO:0004497">
    <property type="term" value="F:monooxygenase activity"/>
    <property type="evidence" value="ECO:0007669"/>
    <property type="project" value="UniProtKB-KW"/>
</dbReference>
<keyword evidence="3" id="KW-0274">FAD</keyword>
<sequence length="425" mass="46414">MTYLVIGAGPAGLAAIKSLKQAGLPVEAVEKHAGLGGQWLYGAKNSAVYASTHLISSKRTTAFADFPMPDDWPAYPDHARVLQYLRDFATHFGLTPLIRFNTAVTMLEHRGDGWRAGFSDGRVQDYAGVIIANGHLSDPLLPAIAGSFDGTVMHAKDYKTPEIFAGKTVLVAGMGNTGCDIVVDAVHRAKTVLWSVRGGNHFVPKFIAGKPADEGNHRPKRFVLPRALRARLHEPLLRLLVGPPERFGLPRPQHRLYDRTPIVNSLVLQHLGQGDIQLRKPIREFRGDTVVFADGREDRADLVLLATGYRISFPFLADLAPLNWQVATGAPQLFMNIFPPGDNNLFVAGLLEGAGVGWAGRALQTDLIAAWLTARDRNLPAAAAFRRRIEAYCATPPSAARGDHGIFVDFLQYKRDLQRAIASLS</sequence>
<dbReference type="InterPro" id="IPR020946">
    <property type="entry name" value="Flavin_mOase-like"/>
</dbReference>
<comment type="caution">
    <text evidence="8">The sequence shown here is derived from an EMBL/GenBank/DDBJ whole genome shotgun (WGS) entry which is preliminary data.</text>
</comment>
<protein>
    <recommendedName>
        <fullName evidence="7">Trimethylamine monooxygenase</fullName>
        <ecNumber evidence="6">1.14.13.148</ecNumber>
    </recommendedName>
</protein>
<evidence type="ECO:0000256" key="7">
    <source>
        <dbReference type="ARBA" id="ARBA00035159"/>
    </source>
</evidence>
<dbReference type="Pfam" id="PF00743">
    <property type="entry name" value="FMO-like"/>
    <property type="match status" value="1"/>
</dbReference>
<evidence type="ECO:0000256" key="2">
    <source>
        <dbReference type="ARBA" id="ARBA00022630"/>
    </source>
</evidence>
<comment type="similarity">
    <text evidence="1">Belongs to the FMO family.</text>
</comment>
<keyword evidence="5 8" id="KW-0560">Oxidoreductase</keyword>
<keyword evidence="2" id="KW-0285">Flavoprotein</keyword>
<keyword evidence="9" id="KW-1185">Reference proteome</keyword>
<accession>A0ABV7VCP7</accession>
<evidence type="ECO:0000313" key="8">
    <source>
        <dbReference type="EMBL" id="MFC3675221.1"/>
    </source>
</evidence>
<dbReference type="InterPro" id="IPR000960">
    <property type="entry name" value="Flavin_mOase"/>
</dbReference>
<dbReference type="PANTHER" id="PTHR23023">
    <property type="entry name" value="DIMETHYLANILINE MONOOXYGENASE"/>
    <property type="match status" value="1"/>
</dbReference>
<dbReference type="Gene3D" id="3.50.50.60">
    <property type="entry name" value="FAD/NAD(P)-binding domain"/>
    <property type="match status" value="1"/>
</dbReference>
<dbReference type="PIRSF" id="PIRSF000332">
    <property type="entry name" value="FMO"/>
    <property type="match status" value="1"/>
</dbReference>
<dbReference type="InterPro" id="IPR050346">
    <property type="entry name" value="FMO-like"/>
</dbReference>